<evidence type="ECO:0000256" key="1">
    <source>
        <dbReference type="SAM" id="MobiDB-lite"/>
    </source>
</evidence>
<evidence type="ECO:0000313" key="3">
    <source>
        <dbReference type="RefSeq" id="XP_052745822.1"/>
    </source>
</evidence>
<evidence type="ECO:0000313" key="2">
    <source>
        <dbReference type="Proteomes" id="UP001652582"/>
    </source>
</evidence>
<protein>
    <submittedName>
        <fullName evidence="3">Uncharacterized protein LOC128199625</fullName>
    </submittedName>
</protein>
<proteinExistence type="predicted"/>
<sequence>MNTPTEQVLVRDGAAEGLENPVPTDDDTAGHHLPARPEIARDNQLREGRHYVERTRQAPPASRRRLSASHRRASPLRPPAQSPSRSRSVRAREIAASSRMPVAPSRRPRGTRGNIPAIGRTTSTPAQLHPPPPPRDKYEVTSAQYRKESRAAPQPPRTPAETLAPYQVTSAPQTHQPTPTIGMAGSQEESSELRTPAAWPAHRDALPSHARTAASTGAVRMQPESPTTTPQQVPSYMLPDNPGSLRFSPRTQVESDLIFIARVKEMGGLSDETIEDLLRLLQARRRRLENEGAPMLSENELSQARVIAATRPIPEFRQGVTP</sequence>
<organism evidence="2 3">
    <name type="scientific">Bicyclus anynana</name>
    <name type="common">Squinting bush brown butterfly</name>
    <dbReference type="NCBI Taxonomy" id="110368"/>
    <lineage>
        <taxon>Eukaryota</taxon>
        <taxon>Metazoa</taxon>
        <taxon>Ecdysozoa</taxon>
        <taxon>Arthropoda</taxon>
        <taxon>Hexapoda</taxon>
        <taxon>Insecta</taxon>
        <taxon>Pterygota</taxon>
        <taxon>Neoptera</taxon>
        <taxon>Endopterygota</taxon>
        <taxon>Lepidoptera</taxon>
        <taxon>Glossata</taxon>
        <taxon>Ditrysia</taxon>
        <taxon>Papilionoidea</taxon>
        <taxon>Nymphalidae</taxon>
        <taxon>Satyrinae</taxon>
        <taxon>Satyrini</taxon>
        <taxon>Mycalesina</taxon>
        <taxon>Bicyclus</taxon>
    </lineage>
</organism>
<feature type="compositionally biased region" description="Polar residues" evidence="1">
    <location>
        <begin position="167"/>
        <end position="179"/>
    </location>
</feature>
<feature type="region of interest" description="Disordered" evidence="1">
    <location>
        <begin position="1"/>
        <end position="196"/>
    </location>
</feature>
<feature type="compositionally biased region" description="Polar residues" evidence="1">
    <location>
        <begin position="224"/>
        <end position="234"/>
    </location>
</feature>
<accession>A0ABM3M2U7</accession>
<feature type="compositionally biased region" description="Basic and acidic residues" evidence="1">
    <location>
        <begin position="134"/>
        <end position="150"/>
    </location>
</feature>
<dbReference type="GeneID" id="128199625"/>
<feature type="compositionally biased region" description="Basic and acidic residues" evidence="1">
    <location>
        <begin position="38"/>
        <end position="56"/>
    </location>
</feature>
<feature type="region of interest" description="Disordered" evidence="1">
    <location>
        <begin position="209"/>
        <end position="236"/>
    </location>
</feature>
<name>A0ABM3M2U7_BICAN</name>
<reference evidence="3" key="1">
    <citation type="submission" date="2025-08" db="UniProtKB">
        <authorList>
            <consortium name="RefSeq"/>
        </authorList>
    </citation>
    <scope>IDENTIFICATION</scope>
</reference>
<feature type="compositionally biased region" description="Basic residues" evidence="1">
    <location>
        <begin position="62"/>
        <end position="74"/>
    </location>
</feature>
<gene>
    <name evidence="3" type="primary">LOC128199625</name>
</gene>
<dbReference type="RefSeq" id="XP_052745822.1">
    <property type="nucleotide sequence ID" value="XM_052889862.1"/>
</dbReference>
<keyword evidence="2" id="KW-1185">Reference proteome</keyword>
<dbReference type="Proteomes" id="UP001652582">
    <property type="component" value="Chromosome 26"/>
</dbReference>